<evidence type="ECO:0000256" key="11">
    <source>
        <dbReference type="ARBA" id="ARBA00023236"/>
    </source>
</evidence>
<dbReference type="GO" id="GO:0005524">
    <property type="term" value="F:ATP binding"/>
    <property type="evidence" value="ECO:0007669"/>
    <property type="project" value="UniProtKB-UniRule"/>
</dbReference>
<keyword evidence="4 13" id="KW-0963">Cytoplasm</keyword>
<dbReference type="Gene3D" id="3.40.50.300">
    <property type="entry name" value="P-loop containing nucleotide triphosphate hydrolases"/>
    <property type="match status" value="1"/>
</dbReference>
<dbReference type="HAMAP" id="MF_00365">
    <property type="entry name" value="RecF"/>
    <property type="match status" value="1"/>
</dbReference>
<dbReference type="Proteomes" id="UP000718821">
    <property type="component" value="Unassembled WGS sequence"/>
</dbReference>
<evidence type="ECO:0000256" key="9">
    <source>
        <dbReference type="ARBA" id="ARBA00023125"/>
    </source>
</evidence>
<evidence type="ECO:0000313" key="16">
    <source>
        <dbReference type="Proteomes" id="UP000718821"/>
    </source>
</evidence>
<evidence type="ECO:0000256" key="7">
    <source>
        <dbReference type="ARBA" id="ARBA00022763"/>
    </source>
</evidence>
<dbReference type="Gene3D" id="1.20.1050.90">
    <property type="entry name" value="RecF/RecN/SMC, N-terminal domain"/>
    <property type="match status" value="1"/>
</dbReference>
<comment type="function">
    <text evidence="12 13">The RecF protein is involved in DNA metabolism; it is required for DNA replication and normal SOS inducibility. RecF binds preferentially to single-stranded, linear DNA. It also seems to bind ATP.</text>
</comment>
<dbReference type="GO" id="GO:0005737">
    <property type="term" value="C:cytoplasm"/>
    <property type="evidence" value="ECO:0007669"/>
    <property type="project" value="UniProtKB-SubCell"/>
</dbReference>
<evidence type="ECO:0000256" key="12">
    <source>
        <dbReference type="ARBA" id="ARBA00025401"/>
    </source>
</evidence>
<reference evidence="15" key="1">
    <citation type="submission" date="2020-08" db="EMBL/GenBank/DDBJ databases">
        <authorList>
            <person name="Cejkova D."/>
            <person name="Kubasova T."/>
            <person name="Jahodarova E."/>
            <person name="Rychlik I."/>
        </authorList>
    </citation>
    <scope>NUCLEOTIDE SEQUENCE</scope>
    <source>
        <strain evidence="15">An836</strain>
    </source>
</reference>
<dbReference type="AlphaFoldDB" id="A0A938WXU6"/>
<evidence type="ECO:0000313" key="15">
    <source>
        <dbReference type="EMBL" id="MBM6699555.1"/>
    </source>
</evidence>
<keyword evidence="5 13" id="KW-0235">DNA replication</keyword>
<evidence type="ECO:0000256" key="5">
    <source>
        <dbReference type="ARBA" id="ARBA00022705"/>
    </source>
</evidence>
<dbReference type="InterPro" id="IPR003395">
    <property type="entry name" value="RecF/RecN/SMC_N"/>
</dbReference>
<dbReference type="EMBL" id="JACLYU010000005">
    <property type="protein sequence ID" value="MBM6699555.1"/>
    <property type="molecule type" value="Genomic_DNA"/>
</dbReference>
<dbReference type="PANTHER" id="PTHR32182:SF0">
    <property type="entry name" value="DNA REPLICATION AND REPAIR PROTEIN RECF"/>
    <property type="match status" value="1"/>
</dbReference>
<dbReference type="InterPro" id="IPR027417">
    <property type="entry name" value="P-loop_NTPase"/>
</dbReference>
<evidence type="ECO:0000256" key="10">
    <source>
        <dbReference type="ARBA" id="ARBA00023204"/>
    </source>
</evidence>
<evidence type="ECO:0000259" key="14">
    <source>
        <dbReference type="Pfam" id="PF02463"/>
    </source>
</evidence>
<feature type="binding site" evidence="13">
    <location>
        <begin position="30"/>
        <end position="37"/>
    </location>
    <ligand>
        <name>ATP</name>
        <dbReference type="ChEBI" id="CHEBI:30616"/>
    </ligand>
</feature>
<name>A0A938WXU6_9BIFI</name>
<comment type="subcellular location">
    <subcellularLocation>
        <location evidence="1 13">Cytoplasm</location>
    </subcellularLocation>
</comment>
<comment type="caution">
    <text evidence="15">The sequence shown here is derived from an EMBL/GenBank/DDBJ whole genome shotgun (WGS) entry which is preliminary data.</text>
</comment>
<dbReference type="InterPro" id="IPR018078">
    <property type="entry name" value="DNA-binding_RecF_CS"/>
</dbReference>
<dbReference type="GO" id="GO:0000731">
    <property type="term" value="P:DNA synthesis involved in DNA repair"/>
    <property type="evidence" value="ECO:0007669"/>
    <property type="project" value="TreeGrafter"/>
</dbReference>
<keyword evidence="8 13" id="KW-0067">ATP-binding</keyword>
<sequence>MHISRLALDHFRSWGSCVLDLAPGVNILFGANGLGKTNLVEAVEVLSTGASHRATSSRPLIERGQSKATVRANVEDVGRTVTYEVTVAARGANRGRINSGASLYMRDIVGQVPSVVFAPEDQRLVQGDPAARRTFLDQAGALLVPGYAARLQTVAHIARQRAALLKQLADRGPAAGPDPALAGLEVWTGQFIEAGVALTRDRAALADRLAAPFRRIYAELAGGDDGAGLAYEPSFAEVLEPGDPAPRIAEHFRRLYPGEASRGVNLIGPQRDDLAVTLDGAPAREYASNGEVWTLALALKLAMYETVADATGTRPIVILDDVFAQLDDARRAQILGFARGQDQVLVTVAAPGDVPEAAAGQARLIDVAALRKAADDA</sequence>
<gene>
    <name evidence="13 15" type="primary">recF</name>
    <name evidence="15" type="ORF">H7U32_04330</name>
</gene>
<keyword evidence="16" id="KW-1185">Reference proteome</keyword>
<evidence type="ECO:0000256" key="1">
    <source>
        <dbReference type="ARBA" id="ARBA00004496"/>
    </source>
</evidence>
<keyword evidence="7 13" id="KW-0227">DNA damage</keyword>
<dbReference type="InterPro" id="IPR001238">
    <property type="entry name" value="DNA-binding_RecF"/>
</dbReference>
<dbReference type="GO" id="GO:0009432">
    <property type="term" value="P:SOS response"/>
    <property type="evidence" value="ECO:0007669"/>
    <property type="project" value="UniProtKB-UniRule"/>
</dbReference>
<dbReference type="GO" id="GO:0003697">
    <property type="term" value="F:single-stranded DNA binding"/>
    <property type="evidence" value="ECO:0007669"/>
    <property type="project" value="UniProtKB-UniRule"/>
</dbReference>
<dbReference type="SUPFAM" id="SSF52540">
    <property type="entry name" value="P-loop containing nucleoside triphosphate hydrolases"/>
    <property type="match status" value="1"/>
</dbReference>
<comment type="similarity">
    <text evidence="2 13">Belongs to the RecF family.</text>
</comment>
<evidence type="ECO:0000256" key="4">
    <source>
        <dbReference type="ARBA" id="ARBA00022490"/>
    </source>
</evidence>
<keyword evidence="9 13" id="KW-0238">DNA-binding</keyword>
<dbReference type="GO" id="GO:0006260">
    <property type="term" value="P:DNA replication"/>
    <property type="evidence" value="ECO:0007669"/>
    <property type="project" value="UniProtKB-UniRule"/>
</dbReference>
<proteinExistence type="inferred from homology"/>
<dbReference type="PROSITE" id="PS00617">
    <property type="entry name" value="RECF_1"/>
    <property type="match status" value="1"/>
</dbReference>
<evidence type="ECO:0000256" key="2">
    <source>
        <dbReference type="ARBA" id="ARBA00008016"/>
    </source>
</evidence>
<dbReference type="NCBIfam" id="TIGR00611">
    <property type="entry name" value="recf"/>
    <property type="match status" value="1"/>
</dbReference>
<evidence type="ECO:0000256" key="8">
    <source>
        <dbReference type="ARBA" id="ARBA00022840"/>
    </source>
</evidence>
<dbReference type="GO" id="GO:0006302">
    <property type="term" value="P:double-strand break repair"/>
    <property type="evidence" value="ECO:0007669"/>
    <property type="project" value="TreeGrafter"/>
</dbReference>
<dbReference type="PANTHER" id="PTHR32182">
    <property type="entry name" value="DNA REPLICATION AND REPAIR PROTEIN RECF"/>
    <property type="match status" value="1"/>
</dbReference>
<evidence type="ECO:0000256" key="6">
    <source>
        <dbReference type="ARBA" id="ARBA00022741"/>
    </source>
</evidence>
<dbReference type="InterPro" id="IPR042174">
    <property type="entry name" value="RecF_2"/>
</dbReference>
<reference evidence="15" key="2">
    <citation type="journal article" date="2021" name="Sci. Rep.">
        <title>The distribution of antibiotic resistance genes in chicken gut microbiota commensals.</title>
        <authorList>
            <person name="Juricova H."/>
            <person name="Matiasovicova J."/>
            <person name="Kubasova T."/>
            <person name="Cejkova D."/>
            <person name="Rychlik I."/>
        </authorList>
    </citation>
    <scope>NUCLEOTIDE SEQUENCE</scope>
    <source>
        <strain evidence="15">An836</strain>
    </source>
</reference>
<organism evidence="15 16">
    <name type="scientific">Bifidobacterium pullorum subsp. saeculare</name>
    <dbReference type="NCBI Taxonomy" id="78257"/>
    <lineage>
        <taxon>Bacteria</taxon>
        <taxon>Bacillati</taxon>
        <taxon>Actinomycetota</taxon>
        <taxon>Actinomycetes</taxon>
        <taxon>Bifidobacteriales</taxon>
        <taxon>Bifidobacteriaceae</taxon>
        <taxon>Bifidobacterium</taxon>
    </lineage>
</organism>
<keyword evidence="10 13" id="KW-0234">DNA repair</keyword>
<keyword evidence="11 13" id="KW-0742">SOS response</keyword>
<keyword evidence="6 13" id="KW-0547">Nucleotide-binding</keyword>
<protein>
    <recommendedName>
        <fullName evidence="3 13">DNA replication and repair protein RecF</fullName>
    </recommendedName>
</protein>
<dbReference type="RefSeq" id="WP_204468457.1">
    <property type="nucleotide sequence ID" value="NZ_JACLYU010000005.1"/>
</dbReference>
<feature type="domain" description="RecF/RecN/SMC N-terminal" evidence="14">
    <location>
        <begin position="3"/>
        <end position="350"/>
    </location>
</feature>
<evidence type="ECO:0000256" key="13">
    <source>
        <dbReference type="HAMAP-Rule" id="MF_00365"/>
    </source>
</evidence>
<accession>A0A938WXU6</accession>
<dbReference type="Pfam" id="PF02463">
    <property type="entry name" value="SMC_N"/>
    <property type="match status" value="1"/>
</dbReference>
<evidence type="ECO:0000256" key="3">
    <source>
        <dbReference type="ARBA" id="ARBA00020170"/>
    </source>
</evidence>